<evidence type="ECO:0000313" key="3">
    <source>
        <dbReference type="EMBL" id="PST82746.1"/>
    </source>
</evidence>
<feature type="transmembrane region" description="Helical" evidence="1">
    <location>
        <begin position="12"/>
        <end position="28"/>
    </location>
</feature>
<dbReference type="AlphaFoldDB" id="A0A2T3HJY8"/>
<keyword evidence="4" id="KW-1185">Reference proteome</keyword>
<keyword evidence="1" id="KW-0472">Membrane</keyword>
<name>A0A2T3HJY8_9SPHI</name>
<dbReference type="InterPro" id="IPR005530">
    <property type="entry name" value="SPW"/>
</dbReference>
<comment type="caution">
    <text evidence="3">The sequence shown here is derived from an EMBL/GenBank/DDBJ whole genome shotgun (WGS) entry which is preliminary data.</text>
</comment>
<feature type="domain" description="SPW repeat-containing integral membrane" evidence="2">
    <location>
        <begin position="9"/>
        <end position="107"/>
    </location>
</feature>
<feature type="transmembrane region" description="Helical" evidence="1">
    <location>
        <begin position="34"/>
        <end position="55"/>
    </location>
</feature>
<organism evidence="3 4">
    <name type="scientific">Pedobacter yulinensis</name>
    <dbReference type="NCBI Taxonomy" id="2126353"/>
    <lineage>
        <taxon>Bacteria</taxon>
        <taxon>Pseudomonadati</taxon>
        <taxon>Bacteroidota</taxon>
        <taxon>Sphingobacteriia</taxon>
        <taxon>Sphingobacteriales</taxon>
        <taxon>Sphingobacteriaceae</taxon>
        <taxon>Pedobacter</taxon>
    </lineage>
</organism>
<evidence type="ECO:0000259" key="2">
    <source>
        <dbReference type="Pfam" id="PF03779"/>
    </source>
</evidence>
<gene>
    <name evidence="3" type="ORF">C7T94_08830</name>
</gene>
<dbReference type="EMBL" id="PYLS01000005">
    <property type="protein sequence ID" value="PST82746.1"/>
    <property type="molecule type" value="Genomic_DNA"/>
</dbReference>
<feature type="transmembrane region" description="Helical" evidence="1">
    <location>
        <begin position="67"/>
        <end position="86"/>
    </location>
</feature>
<feature type="transmembrane region" description="Helical" evidence="1">
    <location>
        <begin position="92"/>
        <end position="111"/>
    </location>
</feature>
<reference evidence="3 4" key="1">
    <citation type="submission" date="2018-03" db="EMBL/GenBank/DDBJ databases">
        <authorList>
            <person name="Keele B.F."/>
        </authorList>
    </citation>
    <scope>NUCLEOTIDE SEQUENCE [LARGE SCALE GENOMIC DNA]</scope>
    <source>
        <strain evidence="3 4">YL28-9</strain>
    </source>
</reference>
<dbReference type="Proteomes" id="UP000240912">
    <property type="component" value="Unassembled WGS sequence"/>
</dbReference>
<keyword evidence="1" id="KW-0812">Transmembrane</keyword>
<sequence length="118" mass="12466">MGLIPKKVHAVLDYASVVVLVAAPWIFGFETVKAATVVSVASGVVVFFVSLFTAYPGGLIRRLSMSAHLNMDILLGVVLAVSPWALGFSDKVYLPHLVLGLFSIFAGSVTTRTASGRS</sequence>
<evidence type="ECO:0000313" key="4">
    <source>
        <dbReference type="Proteomes" id="UP000240912"/>
    </source>
</evidence>
<dbReference type="Pfam" id="PF03779">
    <property type="entry name" value="SPW"/>
    <property type="match status" value="1"/>
</dbReference>
<dbReference type="RefSeq" id="WP_107215007.1">
    <property type="nucleotide sequence ID" value="NZ_KZ686269.1"/>
</dbReference>
<evidence type="ECO:0000256" key="1">
    <source>
        <dbReference type="SAM" id="Phobius"/>
    </source>
</evidence>
<keyword evidence="1" id="KW-1133">Transmembrane helix</keyword>
<dbReference type="OrthoDB" id="129082at2"/>
<accession>A0A2T3HJY8</accession>
<protein>
    <recommendedName>
        <fullName evidence="2">SPW repeat-containing integral membrane domain-containing protein</fullName>
    </recommendedName>
</protein>
<proteinExistence type="predicted"/>